<keyword evidence="2" id="KW-1185">Reference proteome</keyword>
<reference evidence="1" key="1">
    <citation type="submission" date="2022-06" db="EMBL/GenBank/DDBJ databases">
        <title>Uncovering the hologenomic basis of an extraordinary plant invasion.</title>
        <authorList>
            <person name="Bieker V.C."/>
            <person name="Martin M.D."/>
            <person name="Gilbert T."/>
            <person name="Hodgins K."/>
            <person name="Battlay P."/>
            <person name="Petersen B."/>
            <person name="Wilson J."/>
        </authorList>
    </citation>
    <scope>NUCLEOTIDE SEQUENCE</scope>
    <source>
        <strain evidence="1">AA19_3_7</strain>
        <tissue evidence="1">Leaf</tissue>
    </source>
</reference>
<gene>
    <name evidence="1" type="ORF">M8C21_032203</name>
</gene>
<proteinExistence type="predicted"/>
<evidence type="ECO:0000313" key="2">
    <source>
        <dbReference type="Proteomes" id="UP001206925"/>
    </source>
</evidence>
<evidence type="ECO:0000313" key="1">
    <source>
        <dbReference type="EMBL" id="KAI7734196.1"/>
    </source>
</evidence>
<sequence length="90" mass="10192">MATIAGARDRGATEESEDLIEKLNFRRGRGMGSLYSLYSVSRQNHPLMDAVVRCLHIISLYHPDLWLSPAKRIRPPIVDAARTMKLCQLI</sequence>
<organism evidence="1 2">
    <name type="scientific">Ambrosia artemisiifolia</name>
    <name type="common">Common ragweed</name>
    <dbReference type="NCBI Taxonomy" id="4212"/>
    <lineage>
        <taxon>Eukaryota</taxon>
        <taxon>Viridiplantae</taxon>
        <taxon>Streptophyta</taxon>
        <taxon>Embryophyta</taxon>
        <taxon>Tracheophyta</taxon>
        <taxon>Spermatophyta</taxon>
        <taxon>Magnoliopsida</taxon>
        <taxon>eudicotyledons</taxon>
        <taxon>Gunneridae</taxon>
        <taxon>Pentapetalae</taxon>
        <taxon>asterids</taxon>
        <taxon>campanulids</taxon>
        <taxon>Asterales</taxon>
        <taxon>Asteraceae</taxon>
        <taxon>Asteroideae</taxon>
        <taxon>Heliantheae alliance</taxon>
        <taxon>Heliantheae</taxon>
        <taxon>Ambrosia</taxon>
    </lineage>
</organism>
<accession>A0AAD5C547</accession>
<dbReference type="EMBL" id="JAMZMK010009785">
    <property type="protein sequence ID" value="KAI7734196.1"/>
    <property type="molecule type" value="Genomic_DNA"/>
</dbReference>
<dbReference type="Proteomes" id="UP001206925">
    <property type="component" value="Unassembled WGS sequence"/>
</dbReference>
<comment type="caution">
    <text evidence="1">The sequence shown here is derived from an EMBL/GenBank/DDBJ whole genome shotgun (WGS) entry which is preliminary data.</text>
</comment>
<name>A0AAD5C547_AMBAR</name>
<protein>
    <submittedName>
        <fullName evidence="1">Uncharacterized protein</fullName>
    </submittedName>
</protein>
<dbReference type="AlphaFoldDB" id="A0AAD5C547"/>